<gene>
    <name evidence="1" type="ORF">J0895_00830</name>
</gene>
<protein>
    <recommendedName>
        <fullName evidence="3">DUF11 domain-containing protein</fullName>
    </recommendedName>
</protein>
<evidence type="ECO:0008006" key="3">
    <source>
        <dbReference type="Google" id="ProtNLM"/>
    </source>
</evidence>
<proteinExistence type="predicted"/>
<evidence type="ECO:0000313" key="2">
    <source>
        <dbReference type="Proteomes" id="UP000664844"/>
    </source>
</evidence>
<organism evidence="1 2">
    <name type="scientific">Phormidium pseudopriestleyi FRX01</name>
    <dbReference type="NCBI Taxonomy" id="1759528"/>
    <lineage>
        <taxon>Bacteria</taxon>
        <taxon>Bacillati</taxon>
        <taxon>Cyanobacteriota</taxon>
        <taxon>Cyanophyceae</taxon>
        <taxon>Oscillatoriophycideae</taxon>
        <taxon>Oscillatoriales</taxon>
        <taxon>Oscillatoriaceae</taxon>
        <taxon>Phormidium</taxon>
    </lineage>
</organism>
<evidence type="ECO:0000313" key="1">
    <source>
        <dbReference type="EMBL" id="MBO0347675.1"/>
    </source>
</evidence>
<feature type="non-terminal residue" evidence="1">
    <location>
        <position position="1"/>
    </location>
</feature>
<dbReference type="Proteomes" id="UP000664844">
    <property type="component" value="Unassembled WGS sequence"/>
</dbReference>
<dbReference type="EMBL" id="JAFLQW010000024">
    <property type="protein sequence ID" value="MBO0347675.1"/>
    <property type="molecule type" value="Genomic_DNA"/>
</dbReference>
<name>A0ABS3FKQ9_9CYAN</name>
<sequence>SENLPNWPDNFVRGITNPNNIQPGDEVEYTIYFLSGGSGPLDNAVVCDPLQNFQTFRTDTFNGQTPTEGAFGSEVGIAFGLNPLNPDLPTAYLRSANSASNRGRFYPSGTATPLICRPNIRGAVVVDIGNLGVGDYGFIRFRVTID</sequence>
<reference evidence="1 2" key="1">
    <citation type="submission" date="2021-03" db="EMBL/GenBank/DDBJ databases">
        <title>Metabolic Capacity of the Antarctic Cyanobacterium Phormidium pseudopriestleyi that Sustains Oxygenic Photosynthesis in the Presence of Hydrogen Sulfide.</title>
        <authorList>
            <person name="Lumian J.E."/>
            <person name="Jungblut A.D."/>
            <person name="Dillon M.L."/>
            <person name="Hawes I."/>
            <person name="Doran P.T."/>
            <person name="Mackey T.J."/>
            <person name="Dick G.J."/>
            <person name="Grettenberger C.L."/>
            <person name="Sumner D.Y."/>
        </authorList>
    </citation>
    <scope>NUCLEOTIDE SEQUENCE [LARGE SCALE GENOMIC DNA]</scope>
    <source>
        <strain evidence="1 2">FRX01</strain>
    </source>
</reference>
<dbReference type="RefSeq" id="WP_207086254.1">
    <property type="nucleotide sequence ID" value="NZ_JAFLQW010000024.1"/>
</dbReference>
<keyword evidence="2" id="KW-1185">Reference proteome</keyword>
<dbReference type="NCBIfam" id="TIGR01451">
    <property type="entry name" value="B_ant_repeat"/>
    <property type="match status" value="1"/>
</dbReference>
<accession>A0ABS3FKQ9</accession>
<comment type="caution">
    <text evidence="1">The sequence shown here is derived from an EMBL/GenBank/DDBJ whole genome shotgun (WGS) entry which is preliminary data.</text>
</comment>
<dbReference type="InterPro" id="IPR047589">
    <property type="entry name" value="DUF11_rpt"/>
</dbReference>